<evidence type="ECO:0000313" key="16">
    <source>
        <dbReference type="Proteomes" id="UP000242520"/>
    </source>
</evidence>
<evidence type="ECO:0000256" key="6">
    <source>
        <dbReference type="ARBA" id="ARBA00022741"/>
    </source>
</evidence>
<keyword evidence="13" id="KW-0406">Ion transport</keyword>
<evidence type="ECO:0000256" key="1">
    <source>
        <dbReference type="ARBA" id="ARBA00003926"/>
    </source>
</evidence>
<feature type="transmembrane region" description="Helical" evidence="13">
    <location>
        <begin position="598"/>
        <end position="623"/>
    </location>
</feature>
<dbReference type="GO" id="GO:0015093">
    <property type="term" value="F:ferrous iron transmembrane transporter activity"/>
    <property type="evidence" value="ECO:0007669"/>
    <property type="project" value="UniProtKB-UniRule"/>
</dbReference>
<feature type="transmembrane region" description="Helical" evidence="13">
    <location>
        <begin position="380"/>
        <end position="401"/>
    </location>
</feature>
<dbReference type="PANTHER" id="PTHR43185:SF2">
    <property type="entry name" value="FERROUS IRON TRANSPORT PROTEIN B"/>
    <property type="match status" value="1"/>
</dbReference>
<dbReference type="Pfam" id="PF07670">
    <property type="entry name" value="Gate"/>
    <property type="match status" value="2"/>
</dbReference>
<dbReference type="InterPro" id="IPR011640">
    <property type="entry name" value="Fe2_transport_prot_B_C"/>
</dbReference>
<keyword evidence="6 11" id="KW-0547">Nucleotide-binding</keyword>
<dbReference type="Pfam" id="PF17910">
    <property type="entry name" value="FeoB_Cyto"/>
    <property type="match status" value="1"/>
</dbReference>
<accession>A0A1M5RKI0</accession>
<dbReference type="CDD" id="cd01879">
    <property type="entry name" value="FeoB"/>
    <property type="match status" value="1"/>
</dbReference>
<feature type="binding site" evidence="12">
    <location>
        <position position="44"/>
    </location>
    <ligand>
        <name>Mg(2+)</name>
        <dbReference type="ChEBI" id="CHEBI:18420"/>
        <label>2</label>
    </ligand>
</feature>
<dbReference type="PANTHER" id="PTHR43185">
    <property type="entry name" value="FERROUS IRON TRANSPORT PROTEIN B"/>
    <property type="match status" value="1"/>
</dbReference>
<feature type="transmembrane region" description="Helical" evidence="13">
    <location>
        <begin position="492"/>
        <end position="516"/>
    </location>
</feature>
<keyword evidence="5 13" id="KW-0812">Transmembrane</keyword>
<keyword evidence="4" id="KW-1003">Cell membrane</keyword>
<evidence type="ECO:0000256" key="4">
    <source>
        <dbReference type="ARBA" id="ARBA00022475"/>
    </source>
</evidence>
<feature type="binding site" evidence="12">
    <location>
        <position position="47"/>
    </location>
    <ligand>
        <name>Mg(2+)</name>
        <dbReference type="ChEBI" id="CHEBI:18420"/>
        <label>2</label>
    </ligand>
</feature>
<dbReference type="Gene3D" id="1.10.287.1770">
    <property type="match status" value="1"/>
</dbReference>
<dbReference type="InterPro" id="IPR011642">
    <property type="entry name" value="Gate_dom"/>
</dbReference>
<evidence type="ECO:0000256" key="2">
    <source>
        <dbReference type="ARBA" id="ARBA00004651"/>
    </source>
</evidence>
<feature type="binding site" evidence="12">
    <location>
        <position position="45"/>
    </location>
    <ligand>
        <name>Mg(2+)</name>
        <dbReference type="ChEBI" id="CHEBI:18420"/>
        <label>2</label>
    </ligand>
</feature>
<keyword evidence="13" id="KW-0410">Iron transport</keyword>
<organism evidence="15 16">
    <name type="scientific">Tepidibacter thalassicus DSM 15285</name>
    <dbReference type="NCBI Taxonomy" id="1123350"/>
    <lineage>
        <taxon>Bacteria</taxon>
        <taxon>Bacillati</taxon>
        <taxon>Bacillota</taxon>
        <taxon>Clostridia</taxon>
        <taxon>Peptostreptococcales</taxon>
        <taxon>Peptostreptococcaceae</taxon>
        <taxon>Tepidibacter</taxon>
    </lineage>
</organism>
<dbReference type="InterPro" id="IPR006073">
    <property type="entry name" value="GTP-bd"/>
</dbReference>
<keyword evidence="12" id="KW-0479">Metal-binding</keyword>
<feature type="binding site" evidence="11">
    <location>
        <begin position="139"/>
        <end position="142"/>
    </location>
    <ligand>
        <name>GTP</name>
        <dbReference type="ChEBI" id="CHEBI:37565"/>
        <label>1</label>
    </ligand>
</feature>
<comment type="subcellular location">
    <subcellularLocation>
        <location evidence="2 13">Cell membrane</location>
        <topology evidence="2 13">Multi-pass membrane protein</topology>
    </subcellularLocation>
</comment>
<feature type="binding site" evidence="12">
    <location>
        <position position="48"/>
    </location>
    <ligand>
        <name>Mg(2+)</name>
        <dbReference type="ChEBI" id="CHEBI:18420"/>
        <label>2</label>
    </ligand>
</feature>
<dbReference type="InterPro" id="IPR027417">
    <property type="entry name" value="P-loop_NTPase"/>
</dbReference>
<feature type="transmembrane region" description="Helical" evidence="13">
    <location>
        <begin position="684"/>
        <end position="704"/>
    </location>
</feature>
<proteinExistence type="inferred from homology"/>
<sequence>MGCTCETCKRSVLIEDFDMDIEAKEELVIALAGNPNVGKSTVFNALTGLKQHTGNWPGKTVSNARGVYKHKDKKFILVDLPGTYSLLANSVEEQVARDFICFGKPDTTIVVADATCLERNLNIVLQVMELTDNVVLCVNLLDEAKRKGIDVDIKKLEEELGIPVVGTCARKGEGLEKLMDKVYNVALKIETFTSKKITYSLNIENEIEKIVFKLKDILDDKIDLRWVALRIIEGDKTIIDSIYRYMYKEKDVDYKLEQLSKLINEVNVENSYKFRDDMVSNIYNQAEQIVKNVVKKNNDDKIDWDKKLDDILTSKITGYPIMFILLGLVFWVTVSGANIPSAIIADFLFRIEGKITELFINLNAPKWLHGILVLGMYRTLAWVISVMLPPMAIFFPCFTLLEDLGYLPRVAFNLDRLFKKAGTHGKQSLTMSMGFGCNAAGIVACRIIESPRERLIAMITNNFVPCNGRFPTLIAIASIFVGSAFASKNSTLVAAFFVSILVLFGIVITLIVSWVLSKTILKGVPSSFTLELPPYRKPQIGRIIYTSIIDRTIFVLGRAIVVAAPAGFITWIFANVIIADKSILAHMASFLQPFGNSIGLDGFILVAFILGFPANEIVIPILIMSYMSEGAMLELDSLSAMKDLFIANGWTFLTALNVMLFSLLHFPCGTTLWTIKKESGSVKWTVFAALMPTLVAISVCFITTQISKLILAFH</sequence>
<keyword evidence="9 13" id="KW-0472">Membrane</keyword>
<dbReference type="InterPro" id="IPR041069">
    <property type="entry name" value="FeoB_Cyto"/>
</dbReference>
<dbReference type="AlphaFoldDB" id="A0A1M5RKI0"/>
<evidence type="ECO:0000256" key="7">
    <source>
        <dbReference type="ARBA" id="ARBA00022989"/>
    </source>
</evidence>
<feature type="transmembrane region" description="Helical" evidence="13">
    <location>
        <begin position="555"/>
        <end position="578"/>
    </location>
</feature>
<evidence type="ECO:0000313" key="15">
    <source>
        <dbReference type="EMBL" id="SHH26700.1"/>
    </source>
</evidence>
<feature type="domain" description="FeoB-type G" evidence="14">
    <location>
        <begin position="26"/>
        <end position="188"/>
    </location>
</feature>
<evidence type="ECO:0000256" key="10">
    <source>
        <dbReference type="NCBIfam" id="TIGR00437"/>
    </source>
</evidence>
<dbReference type="FunFam" id="3.40.50.300:FF:000969">
    <property type="entry name" value="Ferrous iron transporter B"/>
    <property type="match status" value="1"/>
</dbReference>
<feature type="binding site" evidence="11">
    <location>
        <begin position="33"/>
        <end position="40"/>
    </location>
    <ligand>
        <name>GTP</name>
        <dbReference type="ChEBI" id="CHEBI:37565"/>
        <label>1</label>
    </ligand>
</feature>
<name>A0A1M5RKI0_9FIRM</name>
<evidence type="ECO:0000259" key="14">
    <source>
        <dbReference type="PROSITE" id="PS51711"/>
    </source>
</evidence>
<dbReference type="PROSITE" id="PS51711">
    <property type="entry name" value="G_FEOB"/>
    <property type="match status" value="1"/>
</dbReference>
<dbReference type="InterPro" id="IPR030389">
    <property type="entry name" value="G_FEOB_dom"/>
</dbReference>
<dbReference type="Proteomes" id="UP000242520">
    <property type="component" value="Unassembled WGS sequence"/>
</dbReference>
<dbReference type="OrthoDB" id="9809127at2"/>
<dbReference type="GO" id="GO:0005886">
    <property type="term" value="C:plasma membrane"/>
    <property type="evidence" value="ECO:0007669"/>
    <property type="project" value="UniProtKB-SubCell"/>
</dbReference>
<dbReference type="Pfam" id="PF07664">
    <property type="entry name" value="FeoB_C"/>
    <property type="match status" value="1"/>
</dbReference>
<keyword evidence="8 11" id="KW-0342">GTP-binding</keyword>
<dbReference type="EMBL" id="FQXH01000013">
    <property type="protein sequence ID" value="SHH26700.1"/>
    <property type="molecule type" value="Genomic_DNA"/>
</dbReference>
<keyword evidence="13" id="KW-0408">Iron</keyword>
<evidence type="ECO:0000256" key="9">
    <source>
        <dbReference type="ARBA" id="ARBA00023136"/>
    </source>
</evidence>
<feature type="transmembrane region" description="Helical" evidence="13">
    <location>
        <begin position="468"/>
        <end position="486"/>
    </location>
</feature>
<dbReference type="STRING" id="1123350.SAMN02744040_01412"/>
<dbReference type="RefSeq" id="WP_072725032.1">
    <property type="nucleotide sequence ID" value="NZ_FQXH01000013.1"/>
</dbReference>
<keyword evidence="12" id="KW-0460">Magnesium</keyword>
<keyword evidence="3 13" id="KW-0813">Transport</keyword>
<feature type="transmembrane region" description="Helical" evidence="13">
    <location>
        <begin position="644"/>
        <end position="664"/>
    </location>
</feature>
<evidence type="ECO:0000256" key="3">
    <source>
        <dbReference type="ARBA" id="ARBA00022448"/>
    </source>
</evidence>
<evidence type="ECO:0000256" key="13">
    <source>
        <dbReference type="RuleBase" id="RU362098"/>
    </source>
</evidence>
<keyword evidence="16" id="KW-1185">Reference proteome</keyword>
<dbReference type="NCBIfam" id="TIGR00437">
    <property type="entry name" value="feoB"/>
    <property type="match status" value="1"/>
</dbReference>
<protein>
    <recommendedName>
        <fullName evidence="10 13">Ferrous iron transport protein B</fullName>
    </recommendedName>
</protein>
<feature type="transmembrane region" description="Helical" evidence="13">
    <location>
        <begin position="321"/>
        <end position="349"/>
    </location>
</feature>
<gene>
    <name evidence="15" type="ORF">SAMN02744040_01412</name>
</gene>
<dbReference type="InterPro" id="IPR003373">
    <property type="entry name" value="Fe2_transport_prot-B"/>
</dbReference>
<dbReference type="GO" id="GO:0005525">
    <property type="term" value="F:GTP binding"/>
    <property type="evidence" value="ECO:0007669"/>
    <property type="project" value="UniProtKB-KW"/>
</dbReference>
<reference evidence="16" key="1">
    <citation type="submission" date="2016-11" db="EMBL/GenBank/DDBJ databases">
        <authorList>
            <person name="Varghese N."/>
            <person name="Submissions S."/>
        </authorList>
    </citation>
    <scope>NUCLEOTIDE SEQUENCE [LARGE SCALE GENOMIC DNA]</scope>
    <source>
        <strain evidence="16">DSM 15285</strain>
    </source>
</reference>
<dbReference type="Gene3D" id="3.40.50.300">
    <property type="entry name" value="P-loop containing nucleotide triphosphate hydrolases"/>
    <property type="match status" value="1"/>
</dbReference>
<feature type="binding site" evidence="11">
    <location>
        <begin position="79"/>
        <end position="82"/>
    </location>
    <ligand>
        <name>GTP</name>
        <dbReference type="ChEBI" id="CHEBI:37565"/>
        <label>1</label>
    </ligand>
</feature>
<dbReference type="GO" id="GO:0046872">
    <property type="term" value="F:metal ion binding"/>
    <property type="evidence" value="ECO:0007669"/>
    <property type="project" value="UniProtKB-KW"/>
</dbReference>
<comment type="function">
    <text evidence="1 13">Probable transporter of a GTP-driven Fe(2+) uptake system.</text>
</comment>
<evidence type="ECO:0000256" key="5">
    <source>
        <dbReference type="ARBA" id="ARBA00022692"/>
    </source>
</evidence>
<dbReference type="InterPro" id="IPR050860">
    <property type="entry name" value="FeoB_GTPase"/>
</dbReference>
<dbReference type="Pfam" id="PF02421">
    <property type="entry name" value="FeoB_N"/>
    <property type="match status" value="1"/>
</dbReference>
<comment type="similarity">
    <text evidence="13">Belongs to the TRAFAC class TrmE-Era-EngA-EngB-Septin-like GTPase superfamily. FeoB GTPase (TC 9.A.8) family.</text>
</comment>
<evidence type="ECO:0000256" key="11">
    <source>
        <dbReference type="PIRSR" id="PIRSR603373-1"/>
    </source>
</evidence>
<dbReference type="PRINTS" id="PR00326">
    <property type="entry name" value="GTP1OBG"/>
</dbReference>
<evidence type="ECO:0000256" key="8">
    <source>
        <dbReference type="ARBA" id="ARBA00023134"/>
    </source>
</evidence>
<dbReference type="SUPFAM" id="SSF52540">
    <property type="entry name" value="P-loop containing nucleoside triphosphate hydrolases"/>
    <property type="match status" value="1"/>
</dbReference>
<keyword evidence="7 13" id="KW-1133">Transmembrane helix</keyword>
<evidence type="ECO:0000256" key="12">
    <source>
        <dbReference type="PIRSR" id="PIRSR603373-2"/>
    </source>
</evidence>